<dbReference type="HOGENOM" id="CLU_308845_0_0_1"/>
<dbReference type="EMBL" id="KN832879">
    <property type="protein sequence ID" value="KIM99412.1"/>
    <property type="molecule type" value="Genomic_DNA"/>
</dbReference>
<gene>
    <name evidence="3" type="ORF">OIDMADRAFT_146870</name>
</gene>
<feature type="region of interest" description="Disordered" evidence="1">
    <location>
        <begin position="183"/>
        <end position="216"/>
    </location>
</feature>
<evidence type="ECO:0000313" key="4">
    <source>
        <dbReference type="Proteomes" id="UP000054321"/>
    </source>
</evidence>
<keyword evidence="4" id="KW-1185">Reference proteome</keyword>
<dbReference type="PANTHER" id="PTHR33112">
    <property type="entry name" value="DOMAIN PROTEIN, PUTATIVE-RELATED"/>
    <property type="match status" value="1"/>
</dbReference>
<proteinExistence type="predicted"/>
<dbReference type="Pfam" id="PF06985">
    <property type="entry name" value="HET"/>
    <property type="match status" value="1"/>
</dbReference>
<dbReference type="InParanoid" id="A0A0C3DBU2"/>
<evidence type="ECO:0000313" key="3">
    <source>
        <dbReference type="EMBL" id="KIM99412.1"/>
    </source>
</evidence>
<sequence>MAISSLRLCCQIEFQLRSSEWKLPTLLLKTHRICFFVLFKSLSEDFQEHPTSFVKASVVTPRSFEAFPRLVQSNIPATALPPAILRCLIGGHGLYFGQTGDIRVWPSSREFGCGFLVLSRRRLKGFIIGYRAHLDAELNFKTTSAYSLLYDIQEPREMDASKSPSLAAALRVLATLRDAHEENEERIRRWESEDDDGLGEGDGDGDDSSEDSDEFLSQECDDALPLEDTWKDDCLLSSDRGSISTTTTSTDTPLPPEIEYAGTPSLVIAAGCCQICEGLLKTALGPVGQTTKLHDWGYYSKLEERPSAKCNVCKIIRQTVLKQFSVLSKLESVNPLFEARSIYSDTGKELEGFALHLIPEVGEDTTPVPAMEIKVSKMRQKVPPEPRFGHQPGSKTYVKSRLQRIKALVNDWELDCQGLHMPCHLRNCGNGGHTELDCPDRTFGALLPTRLLDPGERDRYLTLSYCWGKGGHNARTTESTFEEYQKDIPWELLPKTIQDAITVARNTGFRYLWVDGLCIKQADKAGDYSPDWDKESSRVAQYYRNSAFTIAATSAEDCHQGLFLEEAELSWTIPRYPIHFEVSESEEKSFVGYLYWPLPDYKTSVIDSPLLKRGWVAQERISANRIVHFTKEGVFWECRDQYVSELGNHFDLDTSIKDQSFKSFEAPVWYQIGDDKEKSRSINEALDFEGKFFYKWCLAIKMFSALQFGFAADRLPAISSVAEQFCINTIPGKGEEIVYAAGLLSDYMPRGLAWMSLVASETSIAPSWTWASVNHAVTFLELEEYDADGRHKGPKWDFHIKPYQCYVCATGSDNRYGRVADGYLALKGSLASIQLPQYFDAETGVLKDEVDSSPDSQSESSTASASQRGRKSRIAWDVIQSKETFEECPFCCLLLCSNEERQVALVLTVDWSSSLQLGTYSFQRVGMLVLYREDRVGGEEGFWDMDDYKVDIRIV</sequence>
<dbReference type="PANTHER" id="PTHR33112:SF8">
    <property type="entry name" value="HETEROKARYON INCOMPATIBILITY DOMAIN-CONTAINING PROTEIN"/>
    <property type="match status" value="1"/>
</dbReference>
<organism evidence="3 4">
    <name type="scientific">Oidiodendron maius (strain Zn)</name>
    <dbReference type="NCBI Taxonomy" id="913774"/>
    <lineage>
        <taxon>Eukaryota</taxon>
        <taxon>Fungi</taxon>
        <taxon>Dikarya</taxon>
        <taxon>Ascomycota</taxon>
        <taxon>Pezizomycotina</taxon>
        <taxon>Leotiomycetes</taxon>
        <taxon>Leotiomycetes incertae sedis</taxon>
        <taxon>Myxotrichaceae</taxon>
        <taxon>Oidiodendron</taxon>
    </lineage>
</organism>
<protein>
    <recommendedName>
        <fullName evidence="2">Heterokaryon incompatibility domain-containing protein</fullName>
    </recommendedName>
</protein>
<dbReference type="Proteomes" id="UP000054321">
    <property type="component" value="Unassembled WGS sequence"/>
</dbReference>
<dbReference type="InterPro" id="IPR010730">
    <property type="entry name" value="HET"/>
</dbReference>
<accession>A0A0C3DBU2</accession>
<reference evidence="4" key="2">
    <citation type="submission" date="2015-01" db="EMBL/GenBank/DDBJ databases">
        <title>Evolutionary Origins and Diversification of the Mycorrhizal Mutualists.</title>
        <authorList>
            <consortium name="DOE Joint Genome Institute"/>
            <consortium name="Mycorrhizal Genomics Consortium"/>
            <person name="Kohler A."/>
            <person name="Kuo A."/>
            <person name="Nagy L.G."/>
            <person name="Floudas D."/>
            <person name="Copeland A."/>
            <person name="Barry K.W."/>
            <person name="Cichocki N."/>
            <person name="Veneault-Fourrey C."/>
            <person name="LaButti K."/>
            <person name="Lindquist E.A."/>
            <person name="Lipzen A."/>
            <person name="Lundell T."/>
            <person name="Morin E."/>
            <person name="Murat C."/>
            <person name="Riley R."/>
            <person name="Ohm R."/>
            <person name="Sun H."/>
            <person name="Tunlid A."/>
            <person name="Henrissat B."/>
            <person name="Grigoriev I.V."/>
            <person name="Hibbett D.S."/>
            <person name="Martin F."/>
        </authorList>
    </citation>
    <scope>NUCLEOTIDE SEQUENCE [LARGE SCALE GENOMIC DNA]</scope>
    <source>
        <strain evidence="4">Zn</strain>
    </source>
</reference>
<feature type="compositionally biased region" description="Acidic residues" evidence="1">
    <location>
        <begin position="192"/>
        <end position="216"/>
    </location>
</feature>
<dbReference type="AlphaFoldDB" id="A0A0C3DBU2"/>
<name>A0A0C3DBU2_OIDMZ</name>
<feature type="domain" description="Heterokaryon incompatibility" evidence="2">
    <location>
        <begin position="460"/>
        <end position="619"/>
    </location>
</feature>
<evidence type="ECO:0000259" key="2">
    <source>
        <dbReference type="Pfam" id="PF06985"/>
    </source>
</evidence>
<evidence type="ECO:0000256" key="1">
    <source>
        <dbReference type="SAM" id="MobiDB-lite"/>
    </source>
</evidence>
<reference evidence="3 4" key="1">
    <citation type="submission" date="2014-04" db="EMBL/GenBank/DDBJ databases">
        <authorList>
            <consortium name="DOE Joint Genome Institute"/>
            <person name="Kuo A."/>
            <person name="Martino E."/>
            <person name="Perotto S."/>
            <person name="Kohler A."/>
            <person name="Nagy L.G."/>
            <person name="Floudas D."/>
            <person name="Copeland A."/>
            <person name="Barry K.W."/>
            <person name="Cichocki N."/>
            <person name="Veneault-Fourrey C."/>
            <person name="LaButti K."/>
            <person name="Lindquist E.A."/>
            <person name="Lipzen A."/>
            <person name="Lundell T."/>
            <person name="Morin E."/>
            <person name="Murat C."/>
            <person name="Sun H."/>
            <person name="Tunlid A."/>
            <person name="Henrissat B."/>
            <person name="Grigoriev I.V."/>
            <person name="Hibbett D.S."/>
            <person name="Martin F."/>
            <person name="Nordberg H.P."/>
            <person name="Cantor M.N."/>
            <person name="Hua S.X."/>
        </authorList>
    </citation>
    <scope>NUCLEOTIDE SEQUENCE [LARGE SCALE GENOMIC DNA]</scope>
    <source>
        <strain evidence="3 4">Zn</strain>
    </source>
</reference>